<organism evidence="6 7">
    <name type="scientific">Amycolatopsis arida</name>
    <dbReference type="NCBI Taxonomy" id="587909"/>
    <lineage>
        <taxon>Bacteria</taxon>
        <taxon>Bacillati</taxon>
        <taxon>Actinomycetota</taxon>
        <taxon>Actinomycetes</taxon>
        <taxon>Pseudonocardiales</taxon>
        <taxon>Pseudonocardiaceae</taxon>
        <taxon>Amycolatopsis</taxon>
    </lineage>
</organism>
<evidence type="ECO:0000256" key="1">
    <source>
        <dbReference type="ARBA" id="ARBA00022670"/>
    </source>
</evidence>
<dbReference type="InterPro" id="IPR029058">
    <property type="entry name" value="AB_hydrolase_fold"/>
</dbReference>
<dbReference type="Proteomes" id="UP000198727">
    <property type="component" value="Unassembled WGS sequence"/>
</dbReference>
<evidence type="ECO:0000313" key="6">
    <source>
        <dbReference type="EMBL" id="SFQ69562.1"/>
    </source>
</evidence>
<protein>
    <submittedName>
        <fullName evidence="6">PS-10 peptidase S37</fullName>
    </submittedName>
</protein>
<evidence type="ECO:0000256" key="2">
    <source>
        <dbReference type="ARBA" id="ARBA00022729"/>
    </source>
</evidence>
<dbReference type="Pfam" id="PF05576">
    <property type="entry name" value="Peptidase_S37"/>
    <property type="match status" value="1"/>
</dbReference>
<evidence type="ECO:0000256" key="5">
    <source>
        <dbReference type="SAM" id="SignalP"/>
    </source>
</evidence>
<dbReference type="GO" id="GO:0008239">
    <property type="term" value="F:dipeptidyl-peptidase activity"/>
    <property type="evidence" value="ECO:0007669"/>
    <property type="project" value="TreeGrafter"/>
</dbReference>
<dbReference type="AlphaFoldDB" id="A0A1I6ALP7"/>
<keyword evidence="1" id="KW-0645">Protease</keyword>
<dbReference type="PANTHER" id="PTHR11010:SF38">
    <property type="entry name" value="LYSOSOMAL PRO-X CARBOXYPEPTIDASE"/>
    <property type="match status" value="1"/>
</dbReference>
<evidence type="ECO:0000313" key="7">
    <source>
        <dbReference type="Proteomes" id="UP000198727"/>
    </source>
</evidence>
<proteinExistence type="predicted"/>
<dbReference type="STRING" id="587909.SAMN05421810_11362"/>
<sequence length="472" mass="53684">MPFPRRRTVASGVVVTLIAGLTAVWAPAPASGEAGADIRARLERIEGLTVVSESPTPPPGYRFFVLSFRQPTDHRDPAAGTFEQRFQLLHRSVDRPMVLHTTGYGMPERAFRSEPARLVDGNQISTEQRFFTPSRPEPANWEHLTIWQAATDHHRIVRALKRVYREPWISTGASKGGMTSVYHRRFYPHDVAGVAAYVAPNDRINPADHAYDRFFDRVGGDPACRRALADVQREALRRRPELVERYQAWAAAENRTFHQVLGTVDKAFEMTVLDLVWAFWQYGTEADCATVPAITATTDAIYEFVDRVVDWSFYTDQGVLPYAPYYYQAATQLGAPSLRFRHLRHLMHYPPSFYGPNSNLPPRLRRHHDPWPMIDVDTWVRTRSSRMLFVYGANDPWGAEPFVPSRHDSYRFTAPGANHGADISALPPGERDRATAALLRWADVDSQPATARSAPTELDEAERELRRERRPR</sequence>
<accession>A0A1I6ALP7</accession>
<feature type="region of interest" description="Disordered" evidence="4">
    <location>
        <begin position="444"/>
        <end position="472"/>
    </location>
</feature>
<dbReference type="PANTHER" id="PTHR11010">
    <property type="entry name" value="PROTEASE S28 PRO-X CARBOXYPEPTIDASE-RELATED"/>
    <property type="match status" value="1"/>
</dbReference>
<gene>
    <name evidence="6" type="ORF">SAMN05421810_11362</name>
</gene>
<dbReference type="EMBL" id="FOWW01000013">
    <property type="protein sequence ID" value="SFQ69562.1"/>
    <property type="molecule type" value="Genomic_DNA"/>
</dbReference>
<keyword evidence="3" id="KW-0378">Hydrolase</keyword>
<feature type="chain" id="PRO_5039252608" evidence="5">
    <location>
        <begin position="27"/>
        <end position="472"/>
    </location>
</feature>
<evidence type="ECO:0000256" key="3">
    <source>
        <dbReference type="ARBA" id="ARBA00022801"/>
    </source>
</evidence>
<reference evidence="7" key="1">
    <citation type="submission" date="2016-10" db="EMBL/GenBank/DDBJ databases">
        <authorList>
            <person name="Varghese N."/>
            <person name="Submissions S."/>
        </authorList>
    </citation>
    <scope>NUCLEOTIDE SEQUENCE [LARGE SCALE GENOMIC DNA]</scope>
    <source>
        <strain evidence="7">CGMCC 4.5579</strain>
    </source>
</reference>
<dbReference type="ESTHER" id="9pseu-a0a1i6alp7">
    <property type="family name" value="Peptidase_S37"/>
</dbReference>
<name>A0A1I6ALP7_9PSEU</name>
<dbReference type="OrthoDB" id="3979391at2"/>
<evidence type="ECO:0000256" key="4">
    <source>
        <dbReference type="SAM" id="MobiDB-lite"/>
    </source>
</evidence>
<feature type="compositionally biased region" description="Basic and acidic residues" evidence="4">
    <location>
        <begin position="463"/>
        <end position="472"/>
    </location>
</feature>
<feature type="signal peptide" evidence="5">
    <location>
        <begin position="1"/>
        <end position="26"/>
    </location>
</feature>
<dbReference type="SUPFAM" id="SSF53474">
    <property type="entry name" value="alpha/beta-Hydrolases"/>
    <property type="match status" value="1"/>
</dbReference>
<dbReference type="InterPro" id="IPR008761">
    <property type="entry name" value="Peptidase_S37"/>
</dbReference>
<keyword evidence="7" id="KW-1185">Reference proteome</keyword>
<dbReference type="RefSeq" id="WP_092536290.1">
    <property type="nucleotide sequence ID" value="NZ_FOWW01000013.1"/>
</dbReference>
<dbReference type="GO" id="GO:0006508">
    <property type="term" value="P:proteolysis"/>
    <property type="evidence" value="ECO:0007669"/>
    <property type="project" value="UniProtKB-KW"/>
</dbReference>
<keyword evidence="2 5" id="KW-0732">Signal</keyword>
<dbReference type="Gene3D" id="3.40.50.1820">
    <property type="entry name" value="alpha/beta hydrolase"/>
    <property type="match status" value="1"/>
</dbReference>